<sequence>LEAIICFRNSVTFQFLLKIQVIVCFRKNVNASLEDSLKNIQDVTKAALKEGLRVRGYVSCVIGCPYEGKTDSNVVARVAEALLEAGCYEVSLGDTIGVGGAGSVASMLDTVLKSLPSSKLAVHFHDTYGQALANVIVAIEKGILVADSSVAGLGGCPYAKGATGNLPTEDLVYMLHDLGFETGVDLDMLVDTSLWICARMGRQNASRVARAISAKRFQT</sequence>
<evidence type="ECO:0000256" key="1">
    <source>
        <dbReference type="ARBA" id="ARBA00005143"/>
    </source>
</evidence>
<dbReference type="PANTHER" id="PTHR42738">
    <property type="entry name" value="HYDROXYMETHYLGLUTARYL-COA LYASE"/>
    <property type="match status" value="1"/>
</dbReference>
<reference evidence="8 9" key="1">
    <citation type="submission" date="2014-03" db="EMBL/GenBank/DDBJ databases">
        <title>Draft genome of the hookworm Oesophagostomum dentatum.</title>
        <authorList>
            <person name="Mitreva M."/>
        </authorList>
    </citation>
    <scope>NUCLEOTIDE SEQUENCE [LARGE SCALE GENOMIC DNA]</scope>
    <source>
        <strain evidence="8 9">OD-Hann</strain>
    </source>
</reference>
<evidence type="ECO:0000259" key="7">
    <source>
        <dbReference type="PROSITE" id="PS50991"/>
    </source>
</evidence>
<keyword evidence="4" id="KW-0479">Metal-binding</keyword>
<organism evidence="8 9">
    <name type="scientific">Oesophagostomum dentatum</name>
    <name type="common">Nodular worm</name>
    <dbReference type="NCBI Taxonomy" id="61180"/>
    <lineage>
        <taxon>Eukaryota</taxon>
        <taxon>Metazoa</taxon>
        <taxon>Ecdysozoa</taxon>
        <taxon>Nematoda</taxon>
        <taxon>Chromadorea</taxon>
        <taxon>Rhabditida</taxon>
        <taxon>Rhabditina</taxon>
        <taxon>Rhabditomorpha</taxon>
        <taxon>Strongyloidea</taxon>
        <taxon>Strongylidae</taxon>
        <taxon>Oesophagostomum</taxon>
    </lineage>
</organism>
<evidence type="ECO:0000313" key="8">
    <source>
        <dbReference type="EMBL" id="KHJ99495.1"/>
    </source>
</evidence>
<accession>A0A0B1TVL7</accession>
<dbReference type="Pfam" id="PF00682">
    <property type="entry name" value="HMGL-like"/>
    <property type="match status" value="1"/>
</dbReference>
<dbReference type="AlphaFoldDB" id="A0A0B1TVL7"/>
<dbReference type="OrthoDB" id="1905920at2759"/>
<protein>
    <recommendedName>
        <fullName evidence="3">hydroxymethylglutaryl-CoA lyase</fullName>
        <ecNumber evidence="3">4.1.3.4</ecNumber>
    </recommendedName>
</protein>
<dbReference type="GO" id="GO:0006552">
    <property type="term" value="P:L-leucine catabolic process"/>
    <property type="evidence" value="ECO:0007669"/>
    <property type="project" value="TreeGrafter"/>
</dbReference>
<dbReference type="GO" id="GO:0046872">
    <property type="term" value="F:metal ion binding"/>
    <property type="evidence" value="ECO:0007669"/>
    <property type="project" value="UniProtKB-KW"/>
</dbReference>
<dbReference type="EC" id="4.1.3.4" evidence="3"/>
<dbReference type="InterPro" id="IPR013785">
    <property type="entry name" value="Aldolase_TIM"/>
</dbReference>
<dbReference type="PROSITE" id="PS50991">
    <property type="entry name" value="PYR_CT"/>
    <property type="match status" value="1"/>
</dbReference>
<dbReference type="Proteomes" id="UP000053660">
    <property type="component" value="Unassembled WGS sequence"/>
</dbReference>
<dbReference type="InterPro" id="IPR000891">
    <property type="entry name" value="PYR_CT"/>
</dbReference>
<evidence type="ECO:0000256" key="2">
    <source>
        <dbReference type="ARBA" id="ARBA00009405"/>
    </source>
</evidence>
<dbReference type="NCBIfam" id="NF004283">
    <property type="entry name" value="PRK05692.1"/>
    <property type="match status" value="1"/>
</dbReference>
<comment type="catalytic activity">
    <reaction evidence="6">
        <text>(3S)-3-hydroxy-3-methylglutaryl-CoA = acetoacetate + acetyl-CoA</text>
        <dbReference type="Rhea" id="RHEA:24404"/>
        <dbReference type="ChEBI" id="CHEBI:13705"/>
        <dbReference type="ChEBI" id="CHEBI:43074"/>
        <dbReference type="ChEBI" id="CHEBI:57288"/>
        <dbReference type="EC" id="4.1.3.4"/>
    </reaction>
</comment>
<dbReference type="GO" id="GO:0046951">
    <property type="term" value="P:ketone body biosynthetic process"/>
    <property type="evidence" value="ECO:0007669"/>
    <property type="project" value="TreeGrafter"/>
</dbReference>
<dbReference type="InterPro" id="IPR000138">
    <property type="entry name" value="HMG_CoA_lyase_AS"/>
</dbReference>
<dbReference type="InterPro" id="IPR043594">
    <property type="entry name" value="HMGL"/>
</dbReference>
<gene>
    <name evidence="8" type="ORF">OESDEN_00531</name>
</gene>
<keyword evidence="5" id="KW-0456">Lyase</keyword>
<keyword evidence="9" id="KW-1185">Reference proteome</keyword>
<proteinExistence type="inferred from homology"/>
<feature type="non-terminal residue" evidence="8">
    <location>
        <position position="1"/>
    </location>
</feature>
<dbReference type="Gene3D" id="3.20.20.70">
    <property type="entry name" value="Aldolase class I"/>
    <property type="match status" value="1"/>
</dbReference>
<comment type="pathway">
    <text evidence="1">Metabolic intermediate metabolism; (S)-3-hydroxy-3-methylglutaryl-CoA degradation; acetoacetate from (S)-3-hydroxy-3-methylglutaryl-CoA: step 1/1.</text>
</comment>
<dbReference type="UniPathway" id="UPA00896">
    <property type="reaction ID" value="UER00863"/>
</dbReference>
<evidence type="ECO:0000256" key="3">
    <source>
        <dbReference type="ARBA" id="ARBA00012910"/>
    </source>
</evidence>
<dbReference type="PROSITE" id="PS01062">
    <property type="entry name" value="HMG_COA_LYASE"/>
    <property type="match status" value="1"/>
</dbReference>
<evidence type="ECO:0000256" key="5">
    <source>
        <dbReference type="ARBA" id="ARBA00023239"/>
    </source>
</evidence>
<dbReference type="PANTHER" id="PTHR42738:SF7">
    <property type="entry name" value="HYDROXYMETHYLGLUTARYL-COA LYASE"/>
    <property type="match status" value="1"/>
</dbReference>
<evidence type="ECO:0000256" key="4">
    <source>
        <dbReference type="ARBA" id="ARBA00022723"/>
    </source>
</evidence>
<dbReference type="SUPFAM" id="SSF51569">
    <property type="entry name" value="Aldolase"/>
    <property type="match status" value="1"/>
</dbReference>
<evidence type="ECO:0000256" key="6">
    <source>
        <dbReference type="ARBA" id="ARBA00049877"/>
    </source>
</evidence>
<dbReference type="GO" id="GO:0004419">
    <property type="term" value="F:hydroxymethylglutaryl-CoA lyase activity"/>
    <property type="evidence" value="ECO:0007669"/>
    <property type="project" value="UniProtKB-EC"/>
</dbReference>
<name>A0A0B1TVL7_OESDE</name>
<evidence type="ECO:0000313" key="9">
    <source>
        <dbReference type="Proteomes" id="UP000053660"/>
    </source>
</evidence>
<feature type="domain" description="Pyruvate carboxyltransferase" evidence="7">
    <location>
        <begin position="1"/>
        <end position="190"/>
    </location>
</feature>
<comment type="similarity">
    <text evidence="2">Belongs to the HMG-CoA lyase family.</text>
</comment>
<dbReference type="EMBL" id="KN549218">
    <property type="protein sequence ID" value="KHJ99495.1"/>
    <property type="molecule type" value="Genomic_DNA"/>
</dbReference>